<accession>A0A251QIC7</accession>
<keyword evidence="2" id="KW-1185">Reference proteome</keyword>
<dbReference type="Gramene" id="ONI22415">
    <property type="protein sequence ID" value="ONI22415"/>
    <property type="gene ID" value="PRUPE_2G127700"/>
</dbReference>
<dbReference type="EMBL" id="CM007652">
    <property type="protein sequence ID" value="ONI22415.1"/>
    <property type="molecule type" value="Genomic_DNA"/>
</dbReference>
<dbReference type="Proteomes" id="UP000006882">
    <property type="component" value="Chromosome G2"/>
</dbReference>
<evidence type="ECO:0000313" key="1">
    <source>
        <dbReference type="EMBL" id="ONI22415.1"/>
    </source>
</evidence>
<organism evidence="1 2">
    <name type="scientific">Prunus persica</name>
    <name type="common">Peach</name>
    <name type="synonym">Amygdalus persica</name>
    <dbReference type="NCBI Taxonomy" id="3760"/>
    <lineage>
        <taxon>Eukaryota</taxon>
        <taxon>Viridiplantae</taxon>
        <taxon>Streptophyta</taxon>
        <taxon>Embryophyta</taxon>
        <taxon>Tracheophyta</taxon>
        <taxon>Spermatophyta</taxon>
        <taxon>Magnoliopsida</taxon>
        <taxon>eudicotyledons</taxon>
        <taxon>Gunneridae</taxon>
        <taxon>Pentapetalae</taxon>
        <taxon>rosids</taxon>
        <taxon>fabids</taxon>
        <taxon>Rosales</taxon>
        <taxon>Rosaceae</taxon>
        <taxon>Amygdaloideae</taxon>
        <taxon>Amygdaleae</taxon>
        <taxon>Prunus</taxon>
    </lineage>
</organism>
<evidence type="ECO:0000313" key="2">
    <source>
        <dbReference type="Proteomes" id="UP000006882"/>
    </source>
</evidence>
<name>A0A251QIC7_PRUPE</name>
<reference evidence="1 2" key="1">
    <citation type="journal article" date="2013" name="Nat. Genet.">
        <title>The high-quality draft genome of peach (Prunus persica) identifies unique patterns of genetic diversity, domestication and genome evolution.</title>
        <authorList>
            <consortium name="International Peach Genome Initiative"/>
            <person name="Verde I."/>
            <person name="Abbott A.G."/>
            <person name="Scalabrin S."/>
            <person name="Jung S."/>
            <person name="Shu S."/>
            <person name="Marroni F."/>
            <person name="Zhebentyayeva T."/>
            <person name="Dettori M.T."/>
            <person name="Grimwood J."/>
            <person name="Cattonaro F."/>
            <person name="Zuccolo A."/>
            <person name="Rossini L."/>
            <person name="Jenkins J."/>
            <person name="Vendramin E."/>
            <person name="Meisel L.A."/>
            <person name="Decroocq V."/>
            <person name="Sosinski B."/>
            <person name="Prochnik S."/>
            <person name="Mitros T."/>
            <person name="Policriti A."/>
            <person name="Cipriani G."/>
            <person name="Dondini L."/>
            <person name="Ficklin S."/>
            <person name="Goodstein D.M."/>
            <person name="Xuan P."/>
            <person name="Del Fabbro C."/>
            <person name="Aramini V."/>
            <person name="Copetti D."/>
            <person name="Gonzalez S."/>
            <person name="Horner D.S."/>
            <person name="Falchi R."/>
            <person name="Lucas S."/>
            <person name="Mica E."/>
            <person name="Maldonado J."/>
            <person name="Lazzari B."/>
            <person name="Bielenberg D."/>
            <person name="Pirona R."/>
            <person name="Miculan M."/>
            <person name="Barakat A."/>
            <person name="Testolin R."/>
            <person name="Stella A."/>
            <person name="Tartarini S."/>
            <person name="Tonutti P."/>
            <person name="Arus P."/>
            <person name="Orellana A."/>
            <person name="Wells C."/>
            <person name="Main D."/>
            <person name="Vizzotto G."/>
            <person name="Silva H."/>
            <person name="Salamini F."/>
            <person name="Schmutz J."/>
            <person name="Morgante M."/>
            <person name="Rokhsar D.S."/>
        </authorList>
    </citation>
    <scope>NUCLEOTIDE SEQUENCE [LARGE SCALE GENOMIC DNA]</scope>
    <source>
        <strain evidence="2">cv. Nemared</strain>
    </source>
</reference>
<dbReference type="AlphaFoldDB" id="A0A251QIC7"/>
<gene>
    <name evidence="1" type="ORF">PRUPE_2G127700</name>
</gene>
<sequence>MVIQPYGVDLLFDISGLKNWKIQVSTKCHCFYIAGSLGPEMQSYHNISIFFDQEIGLLCFLFSSLFGNHVRLY</sequence>
<proteinExistence type="predicted"/>
<protein>
    <submittedName>
        <fullName evidence="1">Uncharacterized protein</fullName>
    </submittedName>
</protein>